<dbReference type="PANTHER" id="PTHR30574">
    <property type="entry name" value="INNER MEMBRANE PROTEIN YEDE"/>
    <property type="match status" value="1"/>
</dbReference>
<evidence type="ECO:0000256" key="2">
    <source>
        <dbReference type="ARBA" id="ARBA00022448"/>
    </source>
</evidence>
<dbReference type="OrthoDB" id="9814020at2"/>
<organism evidence="10 11">
    <name type="scientific">Halarsenatibacter silvermanii</name>
    <dbReference type="NCBI Taxonomy" id="321763"/>
    <lineage>
        <taxon>Bacteria</taxon>
        <taxon>Bacillati</taxon>
        <taxon>Bacillota</taxon>
        <taxon>Clostridia</taxon>
        <taxon>Halanaerobiales</taxon>
        <taxon>Halarsenatibacteraceae</taxon>
        <taxon>Halarsenatibacter</taxon>
    </lineage>
</organism>
<evidence type="ECO:0000256" key="1">
    <source>
        <dbReference type="ARBA" id="ARBA00004429"/>
    </source>
</evidence>
<comment type="subcellular location">
    <subcellularLocation>
        <location evidence="1">Cell inner membrane</location>
        <topology evidence="1">Multi-pass membrane protein</topology>
    </subcellularLocation>
</comment>
<keyword evidence="6 9" id="KW-1133">Transmembrane helix</keyword>
<dbReference type="STRING" id="321763.SAMN04488692_105149"/>
<keyword evidence="2" id="KW-0813">Transport</keyword>
<dbReference type="AlphaFoldDB" id="A0A1G9L178"/>
<name>A0A1G9L178_9FIRM</name>
<evidence type="ECO:0000313" key="11">
    <source>
        <dbReference type="Proteomes" id="UP000199476"/>
    </source>
</evidence>
<feature type="transmembrane region" description="Helical" evidence="9">
    <location>
        <begin position="12"/>
        <end position="29"/>
    </location>
</feature>
<evidence type="ECO:0000256" key="3">
    <source>
        <dbReference type="ARBA" id="ARBA00022475"/>
    </source>
</evidence>
<evidence type="ECO:0000256" key="9">
    <source>
        <dbReference type="SAM" id="Phobius"/>
    </source>
</evidence>
<dbReference type="GO" id="GO:0005886">
    <property type="term" value="C:plasma membrane"/>
    <property type="evidence" value="ECO:0007669"/>
    <property type="project" value="UniProtKB-SubCell"/>
</dbReference>
<evidence type="ECO:0000313" key="10">
    <source>
        <dbReference type="EMBL" id="SDL55457.1"/>
    </source>
</evidence>
<keyword evidence="4" id="KW-0997">Cell inner membrane</keyword>
<dbReference type="EMBL" id="FNGO01000005">
    <property type="protein sequence ID" value="SDL55457.1"/>
    <property type="molecule type" value="Genomic_DNA"/>
</dbReference>
<proteinExistence type="inferred from homology"/>
<protein>
    <submittedName>
        <fullName evidence="10">Uncharacterized protein</fullName>
    </submittedName>
</protein>
<dbReference type="PANTHER" id="PTHR30574:SF1">
    <property type="entry name" value="SULPHUR TRANSPORT DOMAIN-CONTAINING PROTEIN"/>
    <property type="match status" value="1"/>
</dbReference>
<comment type="similarity">
    <text evidence="8">Belongs to the TsuA/YedE (TC 9.B.102) family.</text>
</comment>
<feature type="transmembrane region" description="Helical" evidence="9">
    <location>
        <begin position="144"/>
        <end position="168"/>
    </location>
</feature>
<evidence type="ECO:0000256" key="7">
    <source>
        <dbReference type="ARBA" id="ARBA00023136"/>
    </source>
</evidence>
<accession>A0A1G9L178</accession>
<dbReference type="RefSeq" id="WP_089758977.1">
    <property type="nucleotide sequence ID" value="NZ_FNGO01000005.1"/>
</dbReference>
<evidence type="ECO:0000256" key="5">
    <source>
        <dbReference type="ARBA" id="ARBA00022692"/>
    </source>
</evidence>
<evidence type="ECO:0000256" key="6">
    <source>
        <dbReference type="ARBA" id="ARBA00022989"/>
    </source>
</evidence>
<evidence type="ECO:0000256" key="4">
    <source>
        <dbReference type="ARBA" id="ARBA00022519"/>
    </source>
</evidence>
<dbReference type="Proteomes" id="UP000199476">
    <property type="component" value="Unassembled WGS sequence"/>
</dbReference>
<evidence type="ECO:0000256" key="8">
    <source>
        <dbReference type="ARBA" id="ARBA00035655"/>
    </source>
</evidence>
<feature type="transmembrane region" description="Helical" evidence="9">
    <location>
        <begin position="114"/>
        <end position="132"/>
    </location>
</feature>
<dbReference type="Pfam" id="PF04143">
    <property type="entry name" value="Sulf_transp"/>
    <property type="match status" value="1"/>
</dbReference>
<keyword evidence="7 9" id="KW-0472">Membrane</keyword>
<reference evidence="10 11" key="1">
    <citation type="submission" date="2016-10" db="EMBL/GenBank/DDBJ databases">
        <authorList>
            <person name="de Groot N.N."/>
        </authorList>
    </citation>
    <scope>NUCLEOTIDE SEQUENCE [LARGE SCALE GENOMIC DNA]</scope>
    <source>
        <strain evidence="10 11">SLAS-1</strain>
    </source>
</reference>
<keyword evidence="3" id="KW-1003">Cell membrane</keyword>
<feature type="transmembrane region" description="Helical" evidence="9">
    <location>
        <begin position="72"/>
        <end position="94"/>
    </location>
</feature>
<gene>
    <name evidence="10" type="ORF">SAMN04488692_105149</name>
</gene>
<sequence>MEFLMRTTWSPYLVGIGIGVLSWLSFLFSRKALGASTTFARTSGLIWEQKDSSVTDRLSYYRDYAPKIDWQMMLVIGIFVGSFISSVLSGSFSLSMRPPTDYPSFLNITAAGRFFSALLGGIFIGFGARFAGGCTSGHGISGTLQLSISSWIAAACFFIGGIAAAMVIL</sequence>
<keyword evidence="11" id="KW-1185">Reference proteome</keyword>
<keyword evidence="5 9" id="KW-0812">Transmembrane</keyword>
<dbReference type="InterPro" id="IPR007272">
    <property type="entry name" value="Sulf_transp_TsuA/YedE"/>
</dbReference>